<keyword evidence="1" id="KW-0812">Transmembrane</keyword>
<sequence>MELISNAGGDVPMSVKGRSLVCWGSLWGSTRWRWWELLPWLLRWVKSGLDASGLGELGERDPSRSKSGILERLSTVESTKWRGTRSVDSKLKGKVCWGLYFALVIYGVTWTWGQFA</sequence>
<keyword evidence="1" id="KW-1133">Transmembrane helix</keyword>
<dbReference type="Proteomes" id="UP000037122">
    <property type="component" value="Unassembled WGS sequence"/>
</dbReference>
<protein>
    <submittedName>
        <fullName evidence="2">Uncharacterized protein</fullName>
    </submittedName>
</protein>
<dbReference type="EMBL" id="LGST01000019">
    <property type="protein sequence ID" value="KNE00265.1"/>
    <property type="molecule type" value="Genomic_DNA"/>
</dbReference>
<evidence type="ECO:0000256" key="1">
    <source>
        <dbReference type="SAM" id="Phobius"/>
    </source>
</evidence>
<feature type="transmembrane region" description="Helical" evidence="1">
    <location>
        <begin position="95"/>
        <end position="113"/>
    </location>
</feature>
<reference evidence="3" key="1">
    <citation type="journal article" date="2015" name="BMC Genomics">
        <title>Draft genome of a commonly misdiagnosed multidrug resistant pathogen Candida auris.</title>
        <authorList>
            <person name="Chatterjee S."/>
            <person name="Alampalli S.V."/>
            <person name="Nageshan R.K."/>
            <person name="Chettiar S.T."/>
            <person name="Joshi S."/>
            <person name="Tatu U.S."/>
        </authorList>
    </citation>
    <scope>NUCLEOTIDE SEQUENCE [LARGE SCALE GENOMIC DNA]</scope>
    <source>
        <strain evidence="3">6684</strain>
    </source>
</reference>
<dbReference type="AlphaFoldDB" id="A0A0L0P1W5"/>
<gene>
    <name evidence="2" type="ORF">QG37_02811</name>
</gene>
<organism evidence="2 3">
    <name type="scientific">Candidozyma auris</name>
    <name type="common">Yeast</name>
    <name type="synonym">Candida auris</name>
    <dbReference type="NCBI Taxonomy" id="498019"/>
    <lineage>
        <taxon>Eukaryota</taxon>
        <taxon>Fungi</taxon>
        <taxon>Dikarya</taxon>
        <taxon>Ascomycota</taxon>
        <taxon>Saccharomycotina</taxon>
        <taxon>Pichiomycetes</taxon>
        <taxon>Metschnikowiaceae</taxon>
        <taxon>Candidozyma</taxon>
    </lineage>
</organism>
<comment type="caution">
    <text evidence="2">The sequence shown here is derived from an EMBL/GenBank/DDBJ whole genome shotgun (WGS) entry which is preliminary data.</text>
</comment>
<evidence type="ECO:0000313" key="2">
    <source>
        <dbReference type="EMBL" id="KNE00265.1"/>
    </source>
</evidence>
<dbReference type="VEuPathDB" id="FungiDB:QG37_02811"/>
<keyword evidence="1" id="KW-0472">Membrane</keyword>
<evidence type="ECO:0000313" key="3">
    <source>
        <dbReference type="Proteomes" id="UP000037122"/>
    </source>
</evidence>
<proteinExistence type="predicted"/>
<name>A0A0L0P1W5_CANAR</name>
<accession>A0A0L0P1W5</accession>